<name>A0A834SG96_9FABA</name>
<comment type="caution">
    <text evidence="2">The sequence shown here is derived from an EMBL/GenBank/DDBJ whole genome shotgun (WGS) entry which is preliminary data.</text>
</comment>
<gene>
    <name evidence="2" type="ORF">G2W53_040951</name>
</gene>
<organism evidence="2 3">
    <name type="scientific">Senna tora</name>
    <dbReference type="NCBI Taxonomy" id="362788"/>
    <lineage>
        <taxon>Eukaryota</taxon>
        <taxon>Viridiplantae</taxon>
        <taxon>Streptophyta</taxon>
        <taxon>Embryophyta</taxon>
        <taxon>Tracheophyta</taxon>
        <taxon>Spermatophyta</taxon>
        <taxon>Magnoliopsida</taxon>
        <taxon>eudicotyledons</taxon>
        <taxon>Gunneridae</taxon>
        <taxon>Pentapetalae</taxon>
        <taxon>rosids</taxon>
        <taxon>fabids</taxon>
        <taxon>Fabales</taxon>
        <taxon>Fabaceae</taxon>
        <taxon>Caesalpinioideae</taxon>
        <taxon>Cassia clade</taxon>
        <taxon>Senna</taxon>
    </lineage>
</organism>
<feature type="compositionally biased region" description="Basic and acidic residues" evidence="1">
    <location>
        <begin position="64"/>
        <end position="79"/>
    </location>
</feature>
<protein>
    <submittedName>
        <fullName evidence="2">Uncharacterized protein</fullName>
    </submittedName>
</protein>
<sequence length="132" mass="14624">MSNTAKRTLCSTFFCELPKQKGNLMVPVIWISSSVKLIKLWLAGKTTVGATDIPLTRKTARNQRTKENGEEMDSSREDSGAYEPLIKITVHIVRLFERAPSLEVVRATKKGPGVGYAVISISHAVRPSLLER</sequence>
<evidence type="ECO:0000256" key="1">
    <source>
        <dbReference type="SAM" id="MobiDB-lite"/>
    </source>
</evidence>
<reference evidence="2" key="1">
    <citation type="submission" date="2020-09" db="EMBL/GenBank/DDBJ databases">
        <title>Genome-Enabled Discovery of Anthraquinone Biosynthesis in Senna tora.</title>
        <authorList>
            <person name="Kang S.-H."/>
            <person name="Pandey R.P."/>
            <person name="Lee C.-M."/>
            <person name="Sim J.-S."/>
            <person name="Jeong J.-T."/>
            <person name="Choi B.-S."/>
            <person name="Jung M."/>
            <person name="Ginzburg D."/>
            <person name="Zhao K."/>
            <person name="Won S.Y."/>
            <person name="Oh T.-J."/>
            <person name="Yu Y."/>
            <person name="Kim N.-H."/>
            <person name="Lee O.R."/>
            <person name="Lee T.-H."/>
            <person name="Bashyal P."/>
            <person name="Kim T.-S."/>
            <person name="Lee W.-H."/>
            <person name="Kawkins C."/>
            <person name="Kim C.-K."/>
            <person name="Kim J.S."/>
            <person name="Ahn B.O."/>
            <person name="Rhee S.Y."/>
            <person name="Sohng J.K."/>
        </authorList>
    </citation>
    <scope>NUCLEOTIDE SEQUENCE</scope>
    <source>
        <tissue evidence="2">Leaf</tissue>
    </source>
</reference>
<evidence type="ECO:0000313" key="2">
    <source>
        <dbReference type="EMBL" id="KAF7801840.1"/>
    </source>
</evidence>
<evidence type="ECO:0000313" key="3">
    <source>
        <dbReference type="Proteomes" id="UP000634136"/>
    </source>
</evidence>
<keyword evidence="3" id="KW-1185">Reference proteome</keyword>
<dbReference type="AlphaFoldDB" id="A0A834SG96"/>
<dbReference type="EMBL" id="JAAIUW010000013">
    <property type="protein sequence ID" value="KAF7801840.1"/>
    <property type="molecule type" value="Genomic_DNA"/>
</dbReference>
<dbReference type="Proteomes" id="UP000634136">
    <property type="component" value="Unassembled WGS sequence"/>
</dbReference>
<feature type="region of interest" description="Disordered" evidence="1">
    <location>
        <begin position="59"/>
        <end position="79"/>
    </location>
</feature>
<proteinExistence type="predicted"/>
<accession>A0A834SG96</accession>